<proteinExistence type="predicted"/>
<keyword evidence="3" id="KW-1185">Reference proteome</keyword>
<evidence type="ECO:0000313" key="2">
    <source>
        <dbReference type="EnsemblProtists" id="EKX51388"/>
    </source>
</evidence>
<reference evidence="3" key="2">
    <citation type="submission" date="2012-11" db="EMBL/GenBank/DDBJ databases">
        <authorList>
            <person name="Kuo A."/>
            <person name="Curtis B.A."/>
            <person name="Tanifuji G."/>
            <person name="Burki F."/>
            <person name="Gruber A."/>
            <person name="Irimia M."/>
            <person name="Maruyama S."/>
            <person name="Arias M.C."/>
            <person name="Ball S.G."/>
            <person name="Gile G.H."/>
            <person name="Hirakawa Y."/>
            <person name="Hopkins J.F."/>
            <person name="Rensing S.A."/>
            <person name="Schmutz J."/>
            <person name="Symeonidi A."/>
            <person name="Elias M."/>
            <person name="Eveleigh R.J."/>
            <person name="Herman E.K."/>
            <person name="Klute M.J."/>
            <person name="Nakayama T."/>
            <person name="Obornik M."/>
            <person name="Reyes-Prieto A."/>
            <person name="Armbrust E.V."/>
            <person name="Aves S.J."/>
            <person name="Beiko R.G."/>
            <person name="Coutinho P."/>
            <person name="Dacks J.B."/>
            <person name="Durnford D.G."/>
            <person name="Fast N.M."/>
            <person name="Green B.R."/>
            <person name="Grisdale C."/>
            <person name="Hempe F."/>
            <person name="Henrissat B."/>
            <person name="Hoppner M.P."/>
            <person name="Ishida K.-I."/>
            <person name="Kim E."/>
            <person name="Koreny L."/>
            <person name="Kroth P.G."/>
            <person name="Liu Y."/>
            <person name="Malik S.-B."/>
            <person name="Maier U.G."/>
            <person name="McRose D."/>
            <person name="Mock T."/>
            <person name="Neilson J.A."/>
            <person name="Onodera N.T."/>
            <person name="Poole A.M."/>
            <person name="Pritham E.J."/>
            <person name="Richards T.A."/>
            <person name="Rocap G."/>
            <person name="Roy S.W."/>
            <person name="Sarai C."/>
            <person name="Schaack S."/>
            <person name="Shirato S."/>
            <person name="Slamovits C.H."/>
            <person name="Spencer D.F."/>
            <person name="Suzuki S."/>
            <person name="Worden A.Z."/>
            <person name="Zauner S."/>
            <person name="Barry K."/>
            <person name="Bell C."/>
            <person name="Bharti A.K."/>
            <person name="Crow J.A."/>
            <person name="Grimwood J."/>
            <person name="Kramer R."/>
            <person name="Lindquist E."/>
            <person name="Lucas S."/>
            <person name="Salamov A."/>
            <person name="McFadden G.I."/>
            <person name="Lane C.E."/>
            <person name="Keeling P.J."/>
            <person name="Gray M.W."/>
            <person name="Grigoriev I.V."/>
            <person name="Archibald J.M."/>
        </authorList>
    </citation>
    <scope>NUCLEOTIDE SEQUENCE</scope>
    <source>
        <strain evidence="3">CCMP2712</strain>
    </source>
</reference>
<dbReference type="Proteomes" id="UP000011087">
    <property type="component" value="Unassembled WGS sequence"/>
</dbReference>
<dbReference type="RefSeq" id="XP_005838368.1">
    <property type="nucleotide sequence ID" value="XM_005838311.1"/>
</dbReference>
<evidence type="ECO:0000313" key="3">
    <source>
        <dbReference type="Proteomes" id="UP000011087"/>
    </source>
</evidence>
<reference evidence="2" key="3">
    <citation type="submission" date="2015-06" db="UniProtKB">
        <authorList>
            <consortium name="EnsemblProtists"/>
        </authorList>
    </citation>
    <scope>IDENTIFICATION</scope>
</reference>
<protein>
    <submittedName>
        <fullName evidence="1 2">Uncharacterized protein</fullName>
    </submittedName>
</protein>
<evidence type="ECO:0000313" key="1">
    <source>
        <dbReference type="EMBL" id="EKX51388.1"/>
    </source>
</evidence>
<name>L1JTI7_GUITC</name>
<sequence>MNSTSREFLRTKVLAPKPSKFSVSWLPRNARRQSTALPRYEQLTTDPGLEAERLRNLFAISGYSSTLTETGLFDSTPIQSPYSPKYRRTNTSAGAPAMYESKMIKRLPEISHASQSQIQRAFIRDVLTAMRTLQLPLSPTAYTGRLPVRPPTPMQHMANMNVSIGPHQDIMPVANRRFSNIHERGSNDVMRCMQTLRVH</sequence>
<organism evidence="1">
    <name type="scientific">Guillardia theta (strain CCMP2712)</name>
    <name type="common">Cryptophyte</name>
    <dbReference type="NCBI Taxonomy" id="905079"/>
    <lineage>
        <taxon>Eukaryota</taxon>
        <taxon>Cryptophyceae</taxon>
        <taxon>Pyrenomonadales</taxon>
        <taxon>Geminigeraceae</taxon>
        <taxon>Guillardia</taxon>
    </lineage>
</organism>
<accession>L1JTI7</accession>
<dbReference type="HOGENOM" id="CLU_1374507_0_0_1"/>
<dbReference type="PaxDb" id="55529-EKX51388"/>
<reference evidence="1 3" key="1">
    <citation type="journal article" date="2012" name="Nature">
        <title>Algal genomes reveal evolutionary mosaicism and the fate of nucleomorphs.</title>
        <authorList>
            <consortium name="DOE Joint Genome Institute"/>
            <person name="Curtis B.A."/>
            <person name="Tanifuji G."/>
            <person name="Burki F."/>
            <person name="Gruber A."/>
            <person name="Irimia M."/>
            <person name="Maruyama S."/>
            <person name="Arias M.C."/>
            <person name="Ball S.G."/>
            <person name="Gile G.H."/>
            <person name="Hirakawa Y."/>
            <person name="Hopkins J.F."/>
            <person name="Kuo A."/>
            <person name="Rensing S.A."/>
            <person name="Schmutz J."/>
            <person name="Symeonidi A."/>
            <person name="Elias M."/>
            <person name="Eveleigh R.J."/>
            <person name="Herman E.K."/>
            <person name="Klute M.J."/>
            <person name="Nakayama T."/>
            <person name="Obornik M."/>
            <person name="Reyes-Prieto A."/>
            <person name="Armbrust E.V."/>
            <person name="Aves S.J."/>
            <person name="Beiko R.G."/>
            <person name="Coutinho P."/>
            <person name="Dacks J.B."/>
            <person name="Durnford D.G."/>
            <person name="Fast N.M."/>
            <person name="Green B.R."/>
            <person name="Grisdale C.J."/>
            <person name="Hempel F."/>
            <person name="Henrissat B."/>
            <person name="Hoppner M.P."/>
            <person name="Ishida K."/>
            <person name="Kim E."/>
            <person name="Koreny L."/>
            <person name="Kroth P.G."/>
            <person name="Liu Y."/>
            <person name="Malik S.B."/>
            <person name="Maier U.G."/>
            <person name="McRose D."/>
            <person name="Mock T."/>
            <person name="Neilson J.A."/>
            <person name="Onodera N.T."/>
            <person name="Poole A.M."/>
            <person name="Pritham E.J."/>
            <person name="Richards T.A."/>
            <person name="Rocap G."/>
            <person name="Roy S.W."/>
            <person name="Sarai C."/>
            <person name="Schaack S."/>
            <person name="Shirato S."/>
            <person name="Slamovits C.H."/>
            <person name="Spencer D.F."/>
            <person name="Suzuki S."/>
            <person name="Worden A.Z."/>
            <person name="Zauner S."/>
            <person name="Barry K."/>
            <person name="Bell C."/>
            <person name="Bharti A.K."/>
            <person name="Crow J.A."/>
            <person name="Grimwood J."/>
            <person name="Kramer R."/>
            <person name="Lindquist E."/>
            <person name="Lucas S."/>
            <person name="Salamov A."/>
            <person name="McFadden G.I."/>
            <person name="Lane C.E."/>
            <person name="Keeling P.J."/>
            <person name="Gray M.W."/>
            <person name="Grigoriev I.V."/>
            <person name="Archibald J.M."/>
        </authorList>
    </citation>
    <scope>NUCLEOTIDE SEQUENCE</scope>
    <source>
        <strain evidence="1 3">CCMP2712</strain>
    </source>
</reference>
<dbReference type="KEGG" id="gtt:GUITHDRAFT_102658"/>
<dbReference type="GeneID" id="17308152"/>
<dbReference type="AlphaFoldDB" id="L1JTI7"/>
<dbReference type="EMBL" id="JH992975">
    <property type="protein sequence ID" value="EKX51388.1"/>
    <property type="molecule type" value="Genomic_DNA"/>
</dbReference>
<dbReference type="EnsemblProtists" id="EKX51388">
    <property type="protein sequence ID" value="EKX51388"/>
    <property type="gene ID" value="GUITHDRAFT_102658"/>
</dbReference>
<gene>
    <name evidence="1" type="ORF">GUITHDRAFT_102658</name>
</gene>